<feature type="domain" description="Nitroreductase" evidence="3">
    <location>
        <begin position="8"/>
        <end position="183"/>
    </location>
</feature>
<protein>
    <submittedName>
        <fullName evidence="4">Nitroreductase family protein</fullName>
    </submittedName>
</protein>
<dbReference type="PANTHER" id="PTHR43673">
    <property type="entry name" value="NAD(P)H NITROREDUCTASE YDGI-RELATED"/>
    <property type="match status" value="1"/>
</dbReference>
<dbReference type="CDD" id="cd02137">
    <property type="entry name" value="MhqN-like"/>
    <property type="match status" value="1"/>
</dbReference>
<organism evidence="4 5">
    <name type="scientific">Oceanospirillum linum</name>
    <dbReference type="NCBI Taxonomy" id="966"/>
    <lineage>
        <taxon>Bacteria</taxon>
        <taxon>Pseudomonadati</taxon>
        <taxon>Pseudomonadota</taxon>
        <taxon>Gammaproteobacteria</taxon>
        <taxon>Oceanospirillales</taxon>
        <taxon>Oceanospirillaceae</taxon>
        <taxon>Oceanospirillum</taxon>
    </lineage>
</organism>
<dbReference type="InterPro" id="IPR029479">
    <property type="entry name" value="Nitroreductase"/>
</dbReference>
<gene>
    <name evidence="4" type="ORF">BTA35_0206075</name>
</gene>
<dbReference type="InterPro" id="IPR000415">
    <property type="entry name" value="Nitroreductase-like"/>
</dbReference>
<dbReference type="Gene3D" id="3.40.109.10">
    <property type="entry name" value="NADH Oxidase"/>
    <property type="match status" value="1"/>
</dbReference>
<dbReference type="Proteomes" id="UP000190064">
    <property type="component" value="Unassembled WGS sequence"/>
</dbReference>
<evidence type="ECO:0000259" key="3">
    <source>
        <dbReference type="Pfam" id="PF00881"/>
    </source>
</evidence>
<evidence type="ECO:0000313" key="5">
    <source>
        <dbReference type="Proteomes" id="UP000190064"/>
    </source>
</evidence>
<dbReference type="SUPFAM" id="SSF55469">
    <property type="entry name" value="FMN-dependent nitroreductase-like"/>
    <property type="match status" value="1"/>
</dbReference>
<evidence type="ECO:0000256" key="1">
    <source>
        <dbReference type="ARBA" id="ARBA00007118"/>
    </source>
</evidence>
<dbReference type="EMBL" id="MTSD02000002">
    <property type="protein sequence ID" value="OOV87601.1"/>
    <property type="molecule type" value="Genomic_DNA"/>
</dbReference>
<dbReference type="GO" id="GO:0016491">
    <property type="term" value="F:oxidoreductase activity"/>
    <property type="evidence" value="ECO:0007669"/>
    <property type="project" value="UniProtKB-KW"/>
</dbReference>
<keyword evidence="2" id="KW-0560">Oxidoreductase</keyword>
<dbReference type="AlphaFoldDB" id="A0A1T1HCL4"/>
<comment type="similarity">
    <text evidence="1">Belongs to the nitroreductase family.</text>
</comment>
<evidence type="ECO:0000256" key="2">
    <source>
        <dbReference type="ARBA" id="ARBA00023002"/>
    </source>
</evidence>
<sequence>MTSVQNVIFQRRSTSKYQPDYVIDQETLAQLVSLAGYSPSAYNLQNWRFIAVTTPEAKAQLRVAAYGQPQVEAASATFIVCGQLAAHKALEQRLSKSVNTGVIPQSIADSWVGAASQSHEGNDQLQRDEAIRSASLAAMTLMLAAEEMGLATGAMGGFDGEQLKQHFPLNEDDLPVMLITIGKAAKGNWAQKARRPLKEILTVI</sequence>
<accession>A0A1T1HCL4</accession>
<reference evidence="4" key="1">
    <citation type="submission" date="2017-02" db="EMBL/GenBank/DDBJ databases">
        <title>Draft Genome Sequence of the Salt Water Bacterium Oceanospirillum linum ATCC 11336.</title>
        <authorList>
            <person name="Trachtenberg A.M."/>
            <person name="Carney J.G."/>
            <person name="Linnane J.D."/>
            <person name="Rheaume B.A."/>
            <person name="Pitts N.L."/>
            <person name="Mykles D.L."/>
            <person name="Maclea K.S."/>
        </authorList>
    </citation>
    <scope>NUCLEOTIDE SEQUENCE [LARGE SCALE GENOMIC DNA]</scope>
    <source>
        <strain evidence="4">ATCC 11336</strain>
    </source>
</reference>
<dbReference type="Pfam" id="PF00881">
    <property type="entry name" value="Nitroreductase"/>
    <property type="match status" value="1"/>
</dbReference>
<dbReference type="RefSeq" id="WP_078318933.1">
    <property type="nucleotide sequence ID" value="NZ_FXTS01000002.1"/>
</dbReference>
<keyword evidence="5" id="KW-1185">Reference proteome</keyword>
<name>A0A1T1HCL4_OCELI</name>
<proteinExistence type="inferred from homology"/>
<comment type="caution">
    <text evidence="4">The sequence shown here is derived from an EMBL/GenBank/DDBJ whole genome shotgun (WGS) entry which is preliminary data.</text>
</comment>
<dbReference type="STRING" id="966.BTA35_0206075"/>
<evidence type="ECO:0000313" key="4">
    <source>
        <dbReference type="EMBL" id="OOV87601.1"/>
    </source>
</evidence>
<dbReference type="PANTHER" id="PTHR43673:SF12">
    <property type="entry name" value="PROTEIN DRGA"/>
    <property type="match status" value="1"/>
</dbReference>